<dbReference type="Gene3D" id="1.20.5.780">
    <property type="entry name" value="Single helix bin"/>
    <property type="match status" value="1"/>
</dbReference>
<keyword evidence="8" id="KW-0732">Signal</keyword>
<dbReference type="PANTHER" id="PTHR14132:SF23">
    <property type="entry name" value="FXYD DOMAIN-CONTAINING ION TRANSPORT REGULATOR"/>
    <property type="match status" value="1"/>
</dbReference>
<keyword evidence="6 8" id="KW-0406">Ion transport</keyword>
<keyword evidence="11" id="KW-1185">Reference proteome</keyword>
<protein>
    <recommendedName>
        <fullName evidence="8">FXYD domain-containing ion transport regulator</fullName>
    </recommendedName>
</protein>
<feature type="signal peptide" evidence="8">
    <location>
        <begin position="1"/>
        <end position="31"/>
    </location>
</feature>
<keyword evidence="5 8" id="KW-1133">Transmembrane helix</keyword>
<evidence type="ECO:0000256" key="5">
    <source>
        <dbReference type="ARBA" id="ARBA00022989"/>
    </source>
</evidence>
<dbReference type="PROSITE" id="PS01310">
    <property type="entry name" value="FXYD"/>
    <property type="match status" value="1"/>
</dbReference>
<dbReference type="GO" id="GO:0006811">
    <property type="term" value="P:monoatomic ion transport"/>
    <property type="evidence" value="ECO:0007669"/>
    <property type="project" value="UniProtKB-KW"/>
</dbReference>
<comment type="caution">
    <text evidence="10">The sequence shown here is derived from an EMBL/GenBank/DDBJ whole genome shotgun (WGS) entry which is preliminary data.</text>
</comment>
<accession>A0AAW1AXB9</accession>
<dbReference type="PANTHER" id="PTHR14132">
    <property type="entry name" value="SODIUM/POTASSIUM-TRANSPORTING ATPASE SUBUNIT GAMMA"/>
    <property type="match status" value="1"/>
</dbReference>
<dbReference type="GO" id="GO:0043269">
    <property type="term" value="P:regulation of monoatomic ion transport"/>
    <property type="evidence" value="ECO:0007669"/>
    <property type="project" value="InterPro"/>
</dbReference>
<dbReference type="InterPro" id="IPR047297">
    <property type="entry name" value="FXYD_motif"/>
</dbReference>
<evidence type="ECO:0000256" key="8">
    <source>
        <dbReference type="RuleBase" id="RU364131"/>
    </source>
</evidence>
<proteinExistence type="inferred from homology"/>
<dbReference type="GO" id="GO:0016020">
    <property type="term" value="C:membrane"/>
    <property type="evidence" value="ECO:0007669"/>
    <property type="project" value="UniProtKB-SubCell"/>
</dbReference>
<dbReference type="GO" id="GO:0017080">
    <property type="term" value="F:sodium channel regulator activity"/>
    <property type="evidence" value="ECO:0007669"/>
    <property type="project" value="TreeGrafter"/>
</dbReference>
<name>A0AAW1AXB9_CROAD</name>
<comment type="similarity">
    <text evidence="2 8">Belongs to the FXYD family.</text>
</comment>
<evidence type="ECO:0000313" key="10">
    <source>
        <dbReference type="EMBL" id="KAK9394595.1"/>
    </source>
</evidence>
<dbReference type="Proteomes" id="UP001474421">
    <property type="component" value="Unassembled WGS sequence"/>
</dbReference>
<evidence type="ECO:0000256" key="4">
    <source>
        <dbReference type="ARBA" id="ARBA00022692"/>
    </source>
</evidence>
<feature type="chain" id="PRO_5043108484" description="FXYD domain-containing ion transport regulator" evidence="8">
    <location>
        <begin position="32"/>
        <end position="190"/>
    </location>
</feature>
<keyword evidence="3 8" id="KW-0813">Transport</keyword>
<dbReference type="Pfam" id="PF02038">
    <property type="entry name" value="ATP1G1_PLM_MAT8"/>
    <property type="match status" value="1"/>
</dbReference>
<dbReference type="AlphaFoldDB" id="A0AAW1AXB9"/>
<evidence type="ECO:0000256" key="1">
    <source>
        <dbReference type="ARBA" id="ARBA00004167"/>
    </source>
</evidence>
<keyword evidence="7 8" id="KW-0472">Membrane</keyword>
<feature type="compositionally biased region" description="Polar residues" evidence="9">
    <location>
        <begin position="107"/>
        <end position="121"/>
    </location>
</feature>
<evidence type="ECO:0000256" key="3">
    <source>
        <dbReference type="ARBA" id="ARBA00022448"/>
    </source>
</evidence>
<feature type="transmembrane region" description="Helical" evidence="8">
    <location>
        <begin position="149"/>
        <end position="167"/>
    </location>
</feature>
<dbReference type="EMBL" id="JAOTOJ010000011">
    <property type="protein sequence ID" value="KAK9394595.1"/>
    <property type="molecule type" value="Genomic_DNA"/>
</dbReference>
<evidence type="ECO:0000256" key="6">
    <source>
        <dbReference type="ARBA" id="ARBA00023065"/>
    </source>
</evidence>
<gene>
    <name evidence="10" type="ORF">NXF25_015123</name>
</gene>
<comment type="subcellular location">
    <subcellularLocation>
        <location evidence="1">Membrane</location>
        <topology evidence="1">Single-pass membrane protein</topology>
    </subcellularLocation>
</comment>
<reference evidence="10 11" key="1">
    <citation type="journal article" date="2024" name="Proc. Natl. Acad. Sci. U.S.A.">
        <title>The genetic regulatory architecture and epigenomic basis for age-related changes in rattlesnake venom.</title>
        <authorList>
            <person name="Hogan M.P."/>
            <person name="Holding M.L."/>
            <person name="Nystrom G.S."/>
            <person name="Colston T.J."/>
            <person name="Bartlett D.A."/>
            <person name="Mason A.J."/>
            <person name="Ellsworth S.A."/>
            <person name="Rautsaw R.M."/>
            <person name="Lawrence K.C."/>
            <person name="Strickland J.L."/>
            <person name="He B."/>
            <person name="Fraser P."/>
            <person name="Margres M.J."/>
            <person name="Gilbert D.M."/>
            <person name="Gibbs H.L."/>
            <person name="Parkinson C.L."/>
            <person name="Rokyta D.R."/>
        </authorList>
    </citation>
    <scope>NUCLEOTIDE SEQUENCE [LARGE SCALE GENOMIC DNA]</scope>
    <source>
        <strain evidence="10">DRR0105</strain>
    </source>
</reference>
<evidence type="ECO:0000256" key="7">
    <source>
        <dbReference type="ARBA" id="ARBA00023136"/>
    </source>
</evidence>
<keyword evidence="4 8" id="KW-0812">Transmembrane</keyword>
<evidence type="ECO:0000313" key="11">
    <source>
        <dbReference type="Proteomes" id="UP001474421"/>
    </source>
</evidence>
<feature type="region of interest" description="Disordered" evidence="9">
    <location>
        <begin position="107"/>
        <end position="127"/>
    </location>
</feature>
<sequence length="190" mass="20909">MPHSKGCEAAAMKLIFFALLALANLTVPVVSQVSGSPTLTVQKEEDAEGIQTTTEFLLSTVEVLANESHDAENLTFLQENVSTNEVIPAEVTTPAEVTVALGTSIVQSKNTPEDSTPQLPSVDQEKRRDAEMKEYNDFFFYDYDSLRKWGLVAAAILFILGILILTCDKHGKFPRCRGKKQARTYVVSLP</sequence>
<organism evidence="10 11">
    <name type="scientific">Crotalus adamanteus</name>
    <name type="common">Eastern diamondback rattlesnake</name>
    <dbReference type="NCBI Taxonomy" id="8729"/>
    <lineage>
        <taxon>Eukaryota</taxon>
        <taxon>Metazoa</taxon>
        <taxon>Chordata</taxon>
        <taxon>Craniata</taxon>
        <taxon>Vertebrata</taxon>
        <taxon>Euteleostomi</taxon>
        <taxon>Lepidosauria</taxon>
        <taxon>Squamata</taxon>
        <taxon>Bifurcata</taxon>
        <taxon>Unidentata</taxon>
        <taxon>Episquamata</taxon>
        <taxon>Toxicofera</taxon>
        <taxon>Serpentes</taxon>
        <taxon>Colubroidea</taxon>
        <taxon>Viperidae</taxon>
        <taxon>Crotalinae</taxon>
        <taxon>Crotalus</taxon>
    </lineage>
</organism>
<evidence type="ECO:0000256" key="9">
    <source>
        <dbReference type="SAM" id="MobiDB-lite"/>
    </source>
</evidence>
<evidence type="ECO:0000256" key="2">
    <source>
        <dbReference type="ARBA" id="ARBA00005948"/>
    </source>
</evidence>
<dbReference type="InterPro" id="IPR000272">
    <property type="entry name" value="Ion-transport_regulator_FXYD"/>
</dbReference>